<dbReference type="SMART" id="SM00175">
    <property type="entry name" value="RAB"/>
    <property type="match status" value="1"/>
</dbReference>
<dbReference type="InterPro" id="IPR001806">
    <property type="entry name" value="Small_GTPase"/>
</dbReference>
<reference evidence="3" key="1">
    <citation type="journal article" date="2007" name="J. Mol. Evol.">
        <title>Ras-like small GTPases form a large family of proteins in the marine sponge Suberites domuncula.</title>
        <authorList>
            <person name="Cetkovic H."/>
            <person name="Mikoc A."/>
            <person name="Muller W.E."/>
            <person name="Gamulin V."/>
        </authorList>
    </citation>
    <scope>NUCLEOTIDE SEQUENCE</scope>
</reference>
<dbReference type="GO" id="GO:0003924">
    <property type="term" value="F:GTPase activity"/>
    <property type="evidence" value="ECO:0007669"/>
    <property type="project" value="InterPro"/>
</dbReference>
<organism evidence="3">
    <name type="scientific">Suberites domuncula</name>
    <name type="common">Sponge</name>
    <dbReference type="NCBI Taxonomy" id="55567"/>
    <lineage>
        <taxon>Eukaryota</taxon>
        <taxon>Metazoa</taxon>
        <taxon>Porifera</taxon>
        <taxon>Demospongiae</taxon>
        <taxon>Heteroscleromorpha</taxon>
        <taxon>Suberitida</taxon>
        <taxon>Suberitidae</taxon>
        <taxon>Suberites</taxon>
    </lineage>
</organism>
<dbReference type="PROSITE" id="PS51419">
    <property type="entry name" value="RAB"/>
    <property type="match status" value="1"/>
</dbReference>
<dbReference type="CDD" id="cd00154">
    <property type="entry name" value="Rab"/>
    <property type="match status" value="1"/>
</dbReference>
<dbReference type="InterPro" id="IPR027417">
    <property type="entry name" value="P-loop_NTPase"/>
</dbReference>
<dbReference type="SMART" id="SM00173">
    <property type="entry name" value="RAS"/>
    <property type="match status" value="1"/>
</dbReference>
<dbReference type="SUPFAM" id="SSF52540">
    <property type="entry name" value="P-loop containing nucleoside triphosphate hydrolases"/>
    <property type="match status" value="1"/>
</dbReference>
<dbReference type="NCBIfam" id="TIGR00231">
    <property type="entry name" value="small_GTP"/>
    <property type="match status" value="1"/>
</dbReference>
<dbReference type="BRENDA" id="3.6.5.2">
    <property type="organism ID" value="7896"/>
</dbReference>
<dbReference type="PANTHER" id="PTHR47977">
    <property type="entry name" value="RAS-RELATED PROTEIN RAB"/>
    <property type="match status" value="1"/>
</dbReference>
<dbReference type="FunFam" id="3.40.50.300:FF:001447">
    <property type="entry name" value="Ras-related protein Rab-1B"/>
    <property type="match status" value="1"/>
</dbReference>
<dbReference type="Gene3D" id="3.40.50.300">
    <property type="entry name" value="P-loop containing nucleotide triphosphate hydrolases"/>
    <property type="match status" value="1"/>
</dbReference>
<protein>
    <submittedName>
        <fullName evidence="3">Rab-like1</fullName>
    </submittedName>
</protein>
<dbReference type="GO" id="GO:0005525">
    <property type="term" value="F:GTP binding"/>
    <property type="evidence" value="ECO:0007669"/>
    <property type="project" value="UniProtKB-KW"/>
</dbReference>
<keyword evidence="2" id="KW-0342">GTP-binding</keyword>
<sequence length="233" mass="26536">MTVSTAAITFVDFPQDKVTLAGNSGVGKTTLFLRFKLGQFIENPDSIGCEGEFRKNWPVDGEEVSMTLYDTAGIERYAQINSTYFRRSRVVIFMYDISDRETFDSLTHWEREAVEKSFTRGQPEIITALVGNKVDLEDERQVTNARALQFADNYCIPKELVFEISAKSGEGVSEMFDAIIRAMLLKGTNQRNLESHTLDVMLNICWWCFPSGVGTSFQNESSRNKRMFCVCMY</sequence>
<dbReference type="PRINTS" id="PR00449">
    <property type="entry name" value="RASTRNSFRMNG"/>
</dbReference>
<keyword evidence="1" id="KW-0547">Nucleotide-binding</keyword>
<dbReference type="PROSITE" id="PS51421">
    <property type="entry name" value="RAS"/>
    <property type="match status" value="1"/>
</dbReference>
<accession>A1XKT4</accession>
<name>A1XKT4_SUBDO</name>
<dbReference type="InterPro" id="IPR005225">
    <property type="entry name" value="Small_GTP-bd"/>
</dbReference>
<evidence type="ECO:0000313" key="3">
    <source>
        <dbReference type="EMBL" id="ABD65447.1"/>
    </source>
</evidence>
<dbReference type="Pfam" id="PF00071">
    <property type="entry name" value="Ras"/>
    <property type="match status" value="1"/>
</dbReference>
<evidence type="ECO:0000256" key="1">
    <source>
        <dbReference type="ARBA" id="ARBA00022741"/>
    </source>
</evidence>
<dbReference type="SMART" id="SM00174">
    <property type="entry name" value="RHO"/>
    <property type="match status" value="1"/>
</dbReference>
<dbReference type="EMBL" id="DQ414576">
    <property type="protein sequence ID" value="ABD65447.1"/>
    <property type="molecule type" value="Genomic_DNA"/>
</dbReference>
<evidence type="ECO:0000256" key="2">
    <source>
        <dbReference type="ARBA" id="ARBA00023134"/>
    </source>
</evidence>
<dbReference type="InterPro" id="IPR050227">
    <property type="entry name" value="Rab"/>
</dbReference>
<proteinExistence type="predicted"/>
<dbReference type="AlphaFoldDB" id="A1XKT4"/>